<reference evidence="3 4" key="1">
    <citation type="submission" date="2016-06" db="EMBL/GenBank/DDBJ databases">
        <authorList>
            <person name="Kjaerup R.B."/>
            <person name="Dalgaard T.S."/>
            <person name="Juul-Madsen H.R."/>
        </authorList>
    </citation>
    <scope>NUCLEOTIDE SEQUENCE [LARGE SCALE GENOMIC DNA]</scope>
    <source>
        <strain evidence="3">3</strain>
    </source>
</reference>
<dbReference type="Gene3D" id="2.30.30.830">
    <property type="match status" value="1"/>
</dbReference>
<proteinExistence type="predicted"/>
<evidence type="ECO:0000313" key="4">
    <source>
        <dbReference type="Proteomes" id="UP000199169"/>
    </source>
</evidence>
<feature type="compositionally biased region" description="Basic and acidic residues" evidence="1">
    <location>
        <begin position="71"/>
        <end position="88"/>
    </location>
</feature>
<feature type="region of interest" description="Disordered" evidence="1">
    <location>
        <begin position="67"/>
        <end position="88"/>
    </location>
</feature>
<name>A0A1A8XF15_9PROT</name>
<dbReference type="InterPro" id="IPR007446">
    <property type="entry name" value="PilP"/>
</dbReference>
<keyword evidence="2" id="KW-0732">Signal</keyword>
<keyword evidence="4" id="KW-1185">Reference proteome</keyword>
<organism evidence="3 4">
    <name type="scientific">Candidatus Accumulibacter aalborgensis</name>
    <dbReference type="NCBI Taxonomy" id="1860102"/>
    <lineage>
        <taxon>Bacteria</taxon>
        <taxon>Pseudomonadati</taxon>
        <taxon>Pseudomonadota</taxon>
        <taxon>Betaproteobacteria</taxon>
        <taxon>Candidatus Accumulibacter</taxon>
    </lineage>
</organism>
<evidence type="ECO:0000256" key="1">
    <source>
        <dbReference type="SAM" id="MobiDB-lite"/>
    </source>
</evidence>
<dbReference type="PROSITE" id="PS51257">
    <property type="entry name" value="PROKAR_LIPOPROTEIN"/>
    <property type="match status" value="1"/>
</dbReference>
<feature type="signal peptide" evidence="2">
    <location>
        <begin position="1"/>
        <end position="20"/>
    </location>
</feature>
<evidence type="ECO:0000313" key="3">
    <source>
        <dbReference type="EMBL" id="SBT03326.1"/>
    </source>
</evidence>
<dbReference type="Proteomes" id="UP000199169">
    <property type="component" value="Unassembled WGS sequence"/>
</dbReference>
<dbReference type="PIRSF" id="PIRSF016481">
    <property type="entry name" value="Pilus_assembly_PilP"/>
    <property type="match status" value="1"/>
</dbReference>
<feature type="chain" id="PRO_5008381398" evidence="2">
    <location>
        <begin position="21"/>
        <end position="174"/>
    </location>
</feature>
<dbReference type="AlphaFoldDB" id="A0A1A8XF15"/>
<evidence type="ECO:0000256" key="2">
    <source>
        <dbReference type="SAM" id="SignalP"/>
    </source>
</evidence>
<protein>
    <submittedName>
        <fullName evidence="3">Pilus assembly protein PilP</fullName>
    </submittedName>
</protein>
<dbReference type="EMBL" id="FLQX01000002">
    <property type="protein sequence ID" value="SBT03326.1"/>
    <property type="molecule type" value="Genomic_DNA"/>
</dbReference>
<dbReference type="RefSeq" id="WP_186405386.1">
    <property type="nucleotide sequence ID" value="NZ_FLQX01000002.1"/>
</dbReference>
<dbReference type="Pfam" id="PF04351">
    <property type="entry name" value="PilP"/>
    <property type="match status" value="1"/>
</dbReference>
<dbReference type="STRING" id="1860102.ACCAA_100043"/>
<gene>
    <name evidence="3" type="ORF">ACCAA_100043</name>
</gene>
<accession>A0A1A8XF15</accession>
<sequence length="174" mass="19158">MTKLLQLTTLLCSMVLVACSAGDDEELRQWTTTVGQDAKGKVPPLPVVEPYEPVPYDVGNLLDPFKPAKMGPDEKKGGGGFRPDLERPKEPLEAYPLESLKYVGVMTRRKVSYAIIQAEAALYQVKIGNYMGQNFGVVVNVSESEVTLRELIQDSAGDWVERTSTLLLQEKGAK</sequence>